<dbReference type="Pfam" id="PF01648">
    <property type="entry name" value="ACPS"/>
    <property type="match status" value="1"/>
</dbReference>
<dbReference type="AlphaFoldDB" id="C7PXC3"/>
<dbReference type="Gene3D" id="3.90.470.20">
    <property type="entry name" value="4'-phosphopantetheinyl transferase domain"/>
    <property type="match status" value="2"/>
</dbReference>
<dbReference type="Proteomes" id="UP000000851">
    <property type="component" value="Chromosome"/>
</dbReference>
<comment type="similarity">
    <text evidence="1">Belongs to the P-Pant transferase superfamily. Gsp/Sfp/HetI/AcpT family.</text>
</comment>
<dbReference type="InterPro" id="IPR050559">
    <property type="entry name" value="P-Pant_transferase_sf"/>
</dbReference>
<dbReference type="HOGENOM" id="CLU_1040879_0_0_11"/>
<feature type="region of interest" description="Disordered" evidence="3">
    <location>
        <begin position="1"/>
        <end position="28"/>
    </location>
</feature>
<dbReference type="GO" id="GO:0000287">
    <property type="term" value="F:magnesium ion binding"/>
    <property type="evidence" value="ECO:0007669"/>
    <property type="project" value="InterPro"/>
</dbReference>
<evidence type="ECO:0000256" key="1">
    <source>
        <dbReference type="ARBA" id="ARBA00010990"/>
    </source>
</evidence>
<evidence type="ECO:0000313" key="6">
    <source>
        <dbReference type="Proteomes" id="UP000000851"/>
    </source>
</evidence>
<evidence type="ECO:0000256" key="2">
    <source>
        <dbReference type="ARBA" id="ARBA00022679"/>
    </source>
</evidence>
<reference evidence="5 6" key="1">
    <citation type="journal article" date="2009" name="Stand. Genomic Sci.">
        <title>Complete genome sequence of Catenulispora acidiphila type strain (ID 139908).</title>
        <authorList>
            <person name="Copeland A."/>
            <person name="Lapidus A."/>
            <person name="Glavina Del Rio T."/>
            <person name="Nolan M."/>
            <person name="Lucas S."/>
            <person name="Chen F."/>
            <person name="Tice H."/>
            <person name="Cheng J.F."/>
            <person name="Bruce D."/>
            <person name="Goodwin L."/>
            <person name="Pitluck S."/>
            <person name="Mikhailova N."/>
            <person name="Pati A."/>
            <person name="Ivanova N."/>
            <person name="Mavromatis K."/>
            <person name="Chen A."/>
            <person name="Palaniappan K."/>
            <person name="Chain P."/>
            <person name="Land M."/>
            <person name="Hauser L."/>
            <person name="Chang Y.J."/>
            <person name="Jeffries C.D."/>
            <person name="Chertkov O."/>
            <person name="Brettin T."/>
            <person name="Detter J.C."/>
            <person name="Han C."/>
            <person name="Ali Z."/>
            <person name="Tindall B.J."/>
            <person name="Goker M."/>
            <person name="Bristow J."/>
            <person name="Eisen J.A."/>
            <person name="Markowitz V."/>
            <person name="Hugenholtz P."/>
            <person name="Kyrpides N.C."/>
            <person name="Klenk H.P."/>
        </authorList>
    </citation>
    <scope>NUCLEOTIDE SEQUENCE [LARGE SCALE GENOMIC DNA]</scope>
    <source>
        <strain evidence="6">DSM 44928 / JCM 14897 / NBRC 102108 / NRRL B-24433 / ID139908</strain>
    </source>
</reference>
<keyword evidence="6" id="KW-1185">Reference proteome</keyword>
<accession>C7PXC3</accession>
<dbReference type="STRING" id="479433.Caci_0531"/>
<dbReference type="OrthoDB" id="190168at2"/>
<evidence type="ECO:0000259" key="4">
    <source>
        <dbReference type="Pfam" id="PF01648"/>
    </source>
</evidence>
<feature type="compositionally biased region" description="Basic and acidic residues" evidence="3">
    <location>
        <begin position="117"/>
        <end position="128"/>
    </location>
</feature>
<feature type="compositionally biased region" description="Basic and acidic residues" evidence="3">
    <location>
        <begin position="8"/>
        <end position="24"/>
    </location>
</feature>
<dbReference type="SUPFAM" id="SSF56214">
    <property type="entry name" value="4'-phosphopantetheinyl transferase"/>
    <property type="match status" value="2"/>
</dbReference>
<dbReference type="GO" id="GO:0005829">
    <property type="term" value="C:cytosol"/>
    <property type="evidence" value="ECO:0007669"/>
    <property type="project" value="TreeGrafter"/>
</dbReference>
<dbReference type="PANTHER" id="PTHR12215:SF10">
    <property type="entry name" value="L-AMINOADIPATE-SEMIALDEHYDE DEHYDROGENASE-PHOSPHOPANTETHEINYL TRANSFERASE"/>
    <property type="match status" value="1"/>
</dbReference>
<evidence type="ECO:0000313" key="5">
    <source>
        <dbReference type="EMBL" id="ACU69474.1"/>
    </source>
</evidence>
<protein>
    <submittedName>
        <fullName evidence="5">4'-phosphopantetheinyl transferase</fullName>
    </submittedName>
</protein>
<gene>
    <name evidence="5" type="ordered locus">Caci_0531</name>
</gene>
<dbReference type="GO" id="GO:0019878">
    <property type="term" value="P:lysine biosynthetic process via aminoadipic acid"/>
    <property type="evidence" value="ECO:0007669"/>
    <property type="project" value="TreeGrafter"/>
</dbReference>
<dbReference type="EMBL" id="CP001700">
    <property type="protein sequence ID" value="ACU69474.1"/>
    <property type="molecule type" value="Genomic_DNA"/>
</dbReference>
<feature type="region of interest" description="Disordered" evidence="3">
    <location>
        <begin position="115"/>
        <end position="141"/>
    </location>
</feature>
<dbReference type="GO" id="GO:0008897">
    <property type="term" value="F:holo-[acyl-carrier-protein] synthase activity"/>
    <property type="evidence" value="ECO:0007669"/>
    <property type="project" value="InterPro"/>
</dbReference>
<name>C7PXC3_CATAD</name>
<dbReference type="KEGG" id="cai:Caci_0531"/>
<dbReference type="eggNOG" id="COG2091">
    <property type="taxonomic scope" value="Bacteria"/>
</dbReference>
<feature type="domain" description="4'-phosphopantetheinyl transferase" evidence="4">
    <location>
        <begin position="158"/>
        <end position="225"/>
    </location>
</feature>
<sequence>MTAARDPLGVDRADREHRHGDRAVARRPHPADALLRSVRRPRITSFGRRIDVWVAAIRPDVDPDPDMPVLRAFLPEGELRRLSAIRHDAARVEYAAGRLLVRSVLAERLRTPPTRLRIGEEPGGRPRLEPGPGGSPADDFNLSHSGGRLALSVSRNLRVGVDIERVDRTRPLEALARRYYTADEHALLNTYAGADAYAECWYRIWTTKEAHAKARGAGVRGMTDPLDGHGTRWRRYPIPVAPGFAGSVVALHPSYLSVPHRLLGSDD</sequence>
<evidence type="ECO:0000256" key="3">
    <source>
        <dbReference type="SAM" id="MobiDB-lite"/>
    </source>
</evidence>
<keyword evidence="2 5" id="KW-0808">Transferase</keyword>
<dbReference type="InterPro" id="IPR008278">
    <property type="entry name" value="4-PPantetheinyl_Trfase_dom"/>
</dbReference>
<organism evidence="5 6">
    <name type="scientific">Catenulispora acidiphila (strain DSM 44928 / JCM 14897 / NBRC 102108 / NRRL B-24433 / ID139908)</name>
    <dbReference type="NCBI Taxonomy" id="479433"/>
    <lineage>
        <taxon>Bacteria</taxon>
        <taxon>Bacillati</taxon>
        <taxon>Actinomycetota</taxon>
        <taxon>Actinomycetes</taxon>
        <taxon>Catenulisporales</taxon>
        <taxon>Catenulisporaceae</taxon>
        <taxon>Catenulispora</taxon>
    </lineage>
</organism>
<dbReference type="InterPro" id="IPR037143">
    <property type="entry name" value="4-PPantetheinyl_Trfase_dom_sf"/>
</dbReference>
<dbReference type="PANTHER" id="PTHR12215">
    <property type="entry name" value="PHOSPHOPANTETHEINE TRANSFERASE"/>
    <property type="match status" value="1"/>
</dbReference>
<proteinExistence type="inferred from homology"/>
<dbReference type="InParanoid" id="C7PXC3"/>